<protein>
    <submittedName>
        <fullName evidence="11">Chloride channel protein</fullName>
    </submittedName>
</protein>
<dbReference type="GO" id="GO:0005254">
    <property type="term" value="F:chloride channel activity"/>
    <property type="evidence" value="ECO:0007669"/>
    <property type="project" value="UniProtKB-KW"/>
</dbReference>
<comment type="subcellular location">
    <subcellularLocation>
        <location evidence="1">Membrane</location>
        <topology evidence="1">Multi-pass membrane protein</topology>
    </subcellularLocation>
</comment>
<dbReference type="SUPFAM" id="SSF81340">
    <property type="entry name" value="Clc chloride channel"/>
    <property type="match status" value="1"/>
</dbReference>
<dbReference type="Proteomes" id="UP000500801">
    <property type="component" value="Chromosome"/>
</dbReference>
<evidence type="ECO:0000313" key="11">
    <source>
        <dbReference type="EMBL" id="QIZ50935.1"/>
    </source>
</evidence>
<keyword evidence="5" id="KW-0406">Ion transport</keyword>
<organism evidence="11 12">
    <name type="scientific">Dickeya zeae</name>
    <dbReference type="NCBI Taxonomy" id="204042"/>
    <lineage>
        <taxon>Bacteria</taxon>
        <taxon>Pseudomonadati</taxon>
        <taxon>Pseudomonadota</taxon>
        <taxon>Gammaproteobacteria</taxon>
        <taxon>Enterobacterales</taxon>
        <taxon>Pectobacteriaceae</taxon>
        <taxon>Dickeya</taxon>
    </lineage>
</organism>
<dbReference type="InterPro" id="IPR014743">
    <property type="entry name" value="Cl-channel_core"/>
</dbReference>
<evidence type="ECO:0000256" key="2">
    <source>
        <dbReference type="ARBA" id="ARBA00022448"/>
    </source>
</evidence>
<evidence type="ECO:0000313" key="12">
    <source>
        <dbReference type="Proteomes" id="UP000500801"/>
    </source>
</evidence>
<feature type="transmembrane region" description="Helical" evidence="10">
    <location>
        <begin position="20"/>
        <end position="41"/>
    </location>
</feature>
<evidence type="ECO:0000256" key="6">
    <source>
        <dbReference type="ARBA" id="ARBA00023136"/>
    </source>
</evidence>
<dbReference type="Gene3D" id="1.10.3080.10">
    <property type="entry name" value="Clc chloride channel"/>
    <property type="match status" value="1"/>
</dbReference>
<accession>A0AAE6YZZ7</accession>
<evidence type="ECO:0000256" key="4">
    <source>
        <dbReference type="ARBA" id="ARBA00022989"/>
    </source>
</evidence>
<keyword evidence="4 10" id="KW-1133">Transmembrane helix</keyword>
<feature type="transmembrane region" description="Helical" evidence="10">
    <location>
        <begin position="271"/>
        <end position="291"/>
    </location>
</feature>
<evidence type="ECO:0000256" key="9">
    <source>
        <dbReference type="ARBA" id="ARBA00023303"/>
    </source>
</evidence>
<keyword evidence="7" id="KW-0869">Chloride channel</keyword>
<feature type="transmembrane region" description="Helical" evidence="10">
    <location>
        <begin position="240"/>
        <end position="259"/>
    </location>
</feature>
<keyword evidence="8" id="KW-0868">Chloride</keyword>
<evidence type="ECO:0000256" key="1">
    <source>
        <dbReference type="ARBA" id="ARBA00004141"/>
    </source>
</evidence>
<dbReference type="GO" id="GO:0034707">
    <property type="term" value="C:chloride channel complex"/>
    <property type="evidence" value="ECO:0007669"/>
    <property type="project" value="UniProtKB-KW"/>
</dbReference>
<evidence type="ECO:0000256" key="10">
    <source>
        <dbReference type="SAM" id="Phobius"/>
    </source>
</evidence>
<evidence type="ECO:0000256" key="8">
    <source>
        <dbReference type="ARBA" id="ARBA00023214"/>
    </source>
</evidence>
<keyword evidence="9" id="KW-0407">Ion channel</keyword>
<evidence type="ECO:0000256" key="3">
    <source>
        <dbReference type="ARBA" id="ARBA00022692"/>
    </source>
</evidence>
<dbReference type="CDD" id="cd01033">
    <property type="entry name" value="ClC_like"/>
    <property type="match status" value="1"/>
</dbReference>
<feature type="transmembrane region" description="Helical" evidence="10">
    <location>
        <begin position="367"/>
        <end position="390"/>
    </location>
</feature>
<dbReference type="RefSeq" id="WP_168362305.1">
    <property type="nucleotide sequence ID" value="NZ_CP033622.1"/>
</dbReference>
<dbReference type="EMBL" id="CP033622">
    <property type="protein sequence ID" value="QIZ50935.1"/>
    <property type="molecule type" value="Genomic_DNA"/>
</dbReference>
<feature type="transmembrane region" description="Helical" evidence="10">
    <location>
        <begin position="75"/>
        <end position="93"/>
    </location>
</feature>
<keyword evidence="3 10" id="KW-0812">Transmembrane</keyword>
<feature type="transmembrane region" description="Helical" evidence="10">
    <location>
        <begin position="202"/>
        <end position="220"/>
    </location>
</feature>
<feature type="transmembrane region" description="Helical" evidence="10">
    <location>
        <begin position="311"/>
        <end position="330"/>
    </location>
</feature>
<dbReference type="Pfam" id="PF00654">
    <property type="entry name" value="Voltage_CLC"/>
    <property type="match status" value="1"/>
</dbReference>
<dbReference type="PRINTS" id="PR00762">
    <property type="entry name" value="CLCHANNEL"/>
</dbReference>
<dbReference type="PANTHER" id="PTHR43427">
    <property type="entry name" value="CHLORIDE CHANNEL PROTEIN CLC-E"/>
    <property type="match status" value="1"/>
</dbReference>
<keyword evidence="6 10" id="KW-0472">Membrane</keyword>
<feature type="transmembrane region" description="Helical" evidence="10">
    <location>
        <begin position="342"/>
        <end position="361"/>
    </location>
</feature>
<keyword evidence="2" id="KW-0813">Transport</keyword>
<proteinExistence type="predicted"/>
<sequence>MSEIMSEKVSGNLSQRFRFAIALLLTGILSGLGGMLLALLLHTIQHLAYGYSVDHIISEESFLQGVSAAEPTRRFLALLAGGLVAGFGWYALYRYGRRLVNINAALQADKPDMPVKETIIHTLLQITTVALGSPLGREVAPRELGALAATHLSRALRMTPEDTRLLIACGAGGGLAAVYNVPLSGALFVVEVLLARVQLKTCLAAFFTCATAALIARVALGDEYQYHLTMPLTVSSDLTVWALICGPIFGVAAYGFTRLTRHARRHSPRDAWLIITNLLNFALLGVLVIMLPQLAGNGKGPAELSFTSQLPVSMALLLLGCKVLVQWGSLRAGAQGGLLTPGLANGALLAVALGGIWSWFFPDNQPGAYAVIGAAAFLATSMKMPITSLVLIMELTHVSDDFFAPMALCITGAVATSRLIEHLTAEKK</sequence>
<dbReference type="PANTHER" id="PTHR43427:SF6">
    <property type="entry name" value="CHLORIDE CHANNEL PROTEIN CLC-E"/>
    <property type="match status" value="1"/>
</dbReference>
<dbReference type="InterPro" id="IPR001807">
    <property type="entry name" value="ClC"/>
</dbReference>
<reference evidence="11 12" key="1">
    <citation type="submission" date="2018-11" db="EMBL/GenBank/DDBJ databases">
        <title>Complete genome sequence of Dickeya zeae strain CE1 infecting Canna edulis Ker-Gawl. in China.</title>
        <authorList>
            <person name="Zhang J."/>
            <person name="Lin B."/>
            <person name="Shen H."/>
            <person name="Jiang S."/>
            <person name="Pu X."/>
            <person name="Sun D."/>
        </authorList>
    </citation>
    <scope>NUCLEOTIDE SEQUENCE [LARGE SCALE GENOMIC DNA]</scope>
    <source>
        <strain evidence="11 12">CE1</strain>
    </source>
</reference>
<gene>
    <name evidence="11" type="ORF">DWG24_09225</name>
</gene>
<evidence type="ECO:0000256" key="5">
    <source>
        <dbReference type="ARBA" id="ARBA00023065"/>
    </source>
</evidence>
<name>A0AAE6YZZ7_9GAMM</name>
<dbReference type="InterPro" id="IPR050368">
    <property type="entry name" value="ClC-type_chloride_channel"/>
</dbReference>
<evidence type="ECO:0000256" key="7">
    <source>
        <dbReference type="ARBA" id="ARBA00023173"/>
    </source>
</evidence>
<dbReference type="AlphaFoldDB" id="A0AAE6YZZ7"/>